<dbReference type="NCBIfam" id="TIGR02487">
    <property type="entry name" value="NrdD"/>
    <property type="match status" value="1"/>
</dbReference>
<evidence type="ECO:0000256" key="5">
    <source>
        <dbReference type="PROSITE-ProRule" id="PRU00492"/>
    </source>
</evidence>
<keyword evidence="6" id="KW-0175">Coiled coil</keyword>
<dbReference type="GO" id="GO:0004748">
    <property type="term" value="F:ribonucleoside-diphosphate reductase activity, thioredoxin disulfide as acceptor"/>
    <property type="evidence" value="ECO:0007669"/>
    <property type="project" value="TreeGrafter"/>
</dbReference>
<evidence type="ECO:0000259" key="7">
    <source>
        <dbReference type="PROSITE" id="PS50819"/>
    </source>
</evidence>
<dbReference type="InterPro" id="IPR004042">
    <property type="entry name" value="Intein_endonuc_central"/>
</dbReference>
<dbReference type="PROSITE" id="PS51161">
    <property type="entry name" value="ATP_CONE"/>
    <property type="match status" value="1"/>
</dbReference>
<dbReference type="Pfam" id="PF13597">
    <property type="entry name" value="NRDD"/>
    <property type="match status" value="2"/>
</dbReference>
<dbReference type="Pfam" id="PF14528">
    <property type="entry name" value="LAGLIDADG_3"/>
    <property type="match status" value="1"/>
</dbReference>
<dbReference type="EC" id="1.17.4.2" evidence="9"/>
<dbReference type="InterPro" id="IPR005144">
    <property type="entry name" value="ATP-cone_dom"/>
</dbReference>
<dbReference type="PANTHER" id="PTHR21075">
    <property type="entry name" value="ANAEROBIC RIBONUCLEOSIDE-TRIPHOSPHATE REDUCTASE"/>
    <property type="match status" value="1"/>
</dbReference>
<dbReference type="SUPFAM" id="SSF51998">
    <property type="entry name" value="PFL-like glycyl radical enzymes"/>
    <property type="match status" value="2"/>
</dbReference>
<dbReference type="GO" id="GO:0006260">
    <property type="term" value="P:DNA replication"/>
    <property type="evidence" value="ECO:0007669"/>
    <property type="project" value="InterPro"/>
</dbReference>
<dbReference type="PROSITE" id="PS50819">
    <property type="entry name" value="INTEIN_ENDONUCLEASE"/>
    <property type="match status" value="1"/>
</dbReference>
<gene>
    <name evidence="9" type="ORF">ENV67_08290</name>
</gene>
<dbReference type="EMBL" id="DTHG01000100">
    <property type="protein sequence ID" value="HGW92517.1"/>
    <property type="molecule type" value="Genomic_DNA"/>
</dbReference>
<protein>
    <submittedName>
        <fullName evidence="9">Ribonucleoside triphosphate reductase</fullName>
        <ecNumber evidence="9">1.17.4.2</ecNumber>
    </submittedName>
</protein>
<dbReference type="InterPro" id="IPR027434">
    <property type="entry name" value="Homing_endonucl"/>
</dbReference>
<evidence type="ECO:0000313" key="9">
    <source>
        <dbReference type="EMBL" id="HGW92517.1"/>
    </source>
</evidence>
<evidence type="ECO:0000256" key="1">
    <source>
        <dbReference type="ARBA" id="ARBA00022741"/>
    </source>
</evidence>
<organism evidence="9">
    <name type="scientific">candidate division WOR-3 bacterium</name>
    <dbReference type="NCBI Taxonomy" id="2052148"/>
    <lineage>
        <taxon>Bacteria</taxon>
        <taxon>Bacteria division WOR-3</taxon>
    </lineage>
</organism>
<keyword evidence="3 5" id="KW-0067">ATP-binding</keyword>
<feature type="domain" description="ATP-cone" evidence="8">
    <location>
        <begin position="3"/>
        <end position="95"/>
    </location>
</feature>
<sequence>MERYVRKRDGSIVEYDRQRIENAIGKAAEACEVIIPVEDISKEIEITLHRSFFKKGSIPSVEEIQDIVERTLMEKGYVQVAKAYIIYRQKRSEARDLKSTLQEAENLIENYLSKWDWRVQENSNMNYSLQGMNFYISSSITARYWLNRIYPESIKNAHDDGDLHIHDLGLLAPYCVGWNLEDLLRKGFGGVSGKITSTPPKHLRSALGQVVNFFYTLQGECYSEDTEVLTERGWKYFFEVEEEDKVFTLNTKTGEIELQKPVRFYRFNFNGEIYNFKSRKIDLLVTPNHNMLVDEYKNGLYHRKIVKAKDFKPNEHLIPKNGIWKGKEEKWFFLPEIPLYRKFNQKTYSKAFSLCEPMGKYGIEKTETKNILMDDWLAFFGLYLTYGSNNVKDKRVKIKIPKKDIKKTSAFECILNKLPFKYIKNEKCGKIEFEILSDQLFSYLRRFGNDDSKFIPKEIKELSKRELKILFDWMIKGDYYYTKSKNLADDIQEIALKLGFSANIYEKYTGKFKWYRIVFSRSSHLKFKKESIRKLEYKGNVYCLEVPNHTLYVRRNGKACWCGNSAGAQAFSNFDTLLSPFIRTDKLERHQVKQALQEFLFNCNVPTRVGFQTPFENITLDLKVPDYLKNRNVIIGGKEIPEKYGDFQKEMDIFNDLLGELYLEGDGVGRIFTFPIPTINITKDFDWDNEAYINIWKMTGKYGIPYFGNYVNSDMKPEDITSMCCRLSINKKELRRRSGSLFGAGVQTGSIGVVTINMPRIAYLSHNEKEFFERLEHLMILAKVSLEIKRKVVEDLTEKELYPYSKIYLENVKESTGKYWANHFSTIGIVGMNEACMNFLGLPISSREGKEWTIKVLKWMREKILEFQEETGNLYNLEATPAEGVSYRFARKDREKFSSIYTQGTRDAPYYTNSVHLPVYEEHDIFELLEIQDDLQVLFTGGTVVHIFIGEEIEDWRMVKTLVKKIVERFRLPYFSITPTFSICPVHGYLKGKQEFCPFEHSKEDIKKYGIKMEVLASELDNLPKNSYILEDEDIKIILKRGEDGKG</sequence>
<accession>A0A7C4U888</accession>
<dbReference type="NCBIfam" id="NF006126">
    <property type="entry name" value="PRK08270.1"/>
    <property type="match status" value="1"/>
</dbReference>
<dbReference type="GO" id="GO:0016539">
    <property type="term" value="P:intein-mediated protein splicing"/>
    <property type="evidence" value="ECO:0007669"/>
    <property type="project" value="InterPro"/>
</dbReference>
<dbReference type="SMART" id="SM00306">
    <property type="entry name" value="HintN"/>
    <property type="match status" value="1"/>
</dbReference>
<name>A0A7C4U888_UNCW3</name>
<dbReference type="InterPro" id="IPR012833">
    <property type="entry name" value="NrdD"/>
</dbReference>
<dbReference type="SUPFAM" id="SSF51294">
    <property type="entry name" value="Hedgehog/intein (Hint) domain"/>
    <property type="match status" value="1"/>
</dbReference>
<dbReference type="GO" id="GO:0008998">
    <property type="term" value="F:ribonucleoside-triphosphate reductase (thioredoxin) activity"/>
    <property type="evidence" value="ECO:0007669"/>
    <property type="project" value="UniProtKB-EC"/>
</dbReference>
<evidence type="ECO:0000256" key="3">
    <source>
        <dbReference type="ARBA" id="ARBA00022840"/>
    </source>
</evidence>
<dbReference type="PROSITE" id="PS50817">
    <property type="entry name" value="INTEIN_N_TER"/>
    <property type="match status" value="1"/>
</dbReference>
<dbReference type="AlphaFoldDB" id="A0A7C4U888"/>
<dbReference type="InterPro" id="IPR006141">
    <property type="entry name" value="Intein_N"/>
</dbReference>
<dbReference type="CDD" id="cd00081">
    <property type="entry name" value="Hint"/>
    <property type="match status" value="1"/>
</dbReference>
<evidence type="ECO:0000256" key="6">
    <source>
        <dbReference type="SAM" id="Coils"/>
    </source>
</evidence>
<evidence type="ECO:0000256" key="2">
    <source>
        <dbReference type="ARBA" id="ARBA00022813"/>
    </source>
</evidence>
<keyword evidence="9" id="KW-0560">Oxidoreductase</keyword>
<dbReference type="InterPro" id="IPR003587">
    <property type="entry name" value="Hint_dom_N"/>
</dbReference>
<dbReference type="InterPro" id="IPR036844">
    <property type="entry name" value="Hint_dom_sf"/>
</dbReference>
<feature type="coiled-coil region" evidence="6">
    <location>
        <begin position="87"/>
        <end position="114"/>
    </location>
</feature>
<evidence type="ECO:0000256" key="4">
    <source>
        <dbReference type="ARBA" id="ARBA00023000"/>
    </source>
</evidence>
<dbReference type="PANTHER" id="PTHR21075:SF0">
    <property type="entry name" value="ANAEROBIC RIBONUCLEOSIDE-TRIPHOSPHATE REDUCTASE"/>
    <property type="match status" value="1"/>
</dbReference>
<reference evidence="9" key="1">
    <citation type="journal article" date="2020" name="mSystems">
        <title>Genome- and Community-Level Interaction Insights into Carbon Utilization and Element Cycling Functions of Hydrothermarchaeota in Hydrothermal Sediment.</title>
        <authorList>
            <person name="Zhou Z."/>
            <person name="Liu Y."/>
            <person name="Xu W."/>
            <person name="Pan J."/>
            <person name="Luo Z.H."/>
            <person name="Li M."/>
        </authorList>
    </citation>
    <scope>NUCLEOTIDE SEQUENCE [LARGE SCALE GENOMIC DNA]</scope>
    <source>
        <strain evidence="9">SpSt-780</strain>
    </source>
</reference>
<keyword evidence="4" id="KW-0651">Protein splicing</keyword>
<dbReference type="Pfam" id="PF03477">
    <property type="entry name" value="ATP-cone"/>
    <property type="match status" value="1"/>
</dbReference>
<keyword evidence="1 5" id="KW-0547">Nucleotide-binding</keyword>
<dbReference type="Gene3D" id="3.20.70.20">
    <property type="match status" value="2"/>
</dbReference>
<proteinExistence type="predicted"/>
<dbReference type="InterPro" id="IPR004860">
    <property type="entry name" value="LAGLIDADG_dom"/>
</dbReference>
<feature type="domain" description="DOD-type homing endonuclease" evidence="7">
    <location>
        <begin position="379"/>
        <end position="500"/>
    </location>
</feature>
<dbReference type="GO" id="GO:0005524">
    <property type="term" value="F:ATP binding"/>
    <property type="evidence" value="ECO:0007669"/>
    <property type="project" value="UniProtKB-UniRule"/>
</dbReference>
<dbReference type="Gene3D" id="3.10.28.10">
    <property type="entry name" value="Homing endonucleases"/>
    <property type="match status" value="1"/>
</dbReference>
<dbReference type="GO" id="GO:0009265">
    <property type="term" value="P:2'-deoxyribonucleotide biosynthetic process"/>
    <property type="evidence" value="ECO:0007669"/>
    <property type="project" value="TreeGrafter"/>
</dbReference>
<evidence type="ECO:0000259" key="8">
    <source>
        <dbReference type="PROSITE" id="PS51161"/>
    </source>
</evidence>
<dbReference type="GO" id="GO:0031250">
    <property type="term" value="C:anaerobic ribonucleoside-triphosphate reductase complex"/>
    <property type="evidence" value="ECO:0007669"/>
    <property type="project" value="TreeGrafter"/>
</dbReference>
<dbReference type="GO" id="GO:0004519">
    <property type="term" value="F:endonuclease activity"/>
    <property type="evidence" value="ECO:0007669"/>
    <property type="project" value="InterPro"/>
</dbReference>
<comment type="caution">
    <text evidence="9">The sequence shown here is derived from an EMBL/GenBank/DDBJ whole genome shotgun (WGS) entry which is preliminary data.</text>
</comment>
<keyword evidence="2" id="KW-0068">Autocatalytic cleavage</keyword>